<dbReference type="Pfam" id="PF02686">
    <property type="entry name" value="GatC"/>
    <property type="match status" value="1"/>
</dbReference>
<dbReference type="GO" id="GO:0006450">
    <property type="term" value="P:regulation of translational fidelity"/>
    <property type="evidence" value="ECO:0007669"/>
    <property type="project" value="InterPro"/>
</dbReference>
<dbReference type="Proteomes" id="UP000325116">
    <property type="component" value="Unassembled WGS sequence"/>
</dbReference>
<dbReference type="EMBL" id="SAXT01000003">
    <property type="protein sequence ID" value="TXJ12663.1"/>
    <property type="molecule type" value="Genomic_DNA"/>
</dbReference>
<dbReference type="PANTHER" id="PTHR15004:SF0">
    <property type="entry name" value="GLUTAMYL-TRNA(GLN) AMIDOTRANSFERASE SUBUNIT C, MITOCHONDRIAL"/>
    <property type="match status" value="1"/>
</dbReference>
<organism evidence="3 4">
    <name type="scientific">Brachyspira aalborgi</name>
    <dbReference type="NCBI Taxonomy" id="29522"/>
    <lineage>
        <taxon>Bacteria</taxon>
        <taxon>Pseudomonadati</taxon>
        <taxon>Spirochaetota</taxon>
        <taxon>Spirochaetia</taxon>
        <taxon>Brachyspirales</taxon>
        <taxon>Brachyspiraceae</taxon>
        <taxon>Brachyspira</taxon>
    </lineage>
</organism>
<dbReference type="PANTHER" id="PTHR15004">
    <property type="entry name" value="GLUTAMYL-TRNA(GLN) AMIDOTRANSFERASE SUBUNIT C, MITOCHONDRIAL"/>
    <property type="match status" value="1"/>
</dbReference>
<gene>
    <name evidence="3" type="primary">gatC</name>
    <name evidence="3" type="ORF">EPJ80_03395</name>
</gene>
<keyword evidence="3" id="KW-0808">Transferase</keyword>
<evidence type="ECO:0000256" key="1">
    <source>
        <dbReference type="ARBA" id="ARBA00014426"/>
    </source>
</evidence>
<keyword evidence="2" id="KW-0175">Coiled coil</keyword>
<evidence type="ECO:0000256" key="2">
    <source>
        <dbReference type="SAM" id="Coils"/>
    </source>
</evidence>
<proteinExistence type="predicted"/>
<dbReference type="NCBIfam" id="TIGR00135">
    <property type="entry name" value="gatC"/>
    <property type="match status" value="1"/>
</dbReference>
<feature type="coiled-coil region" evidence="2">
    <location>
        <begin position="5"/>
        <end position="41"/>
    </location>
</feature>
<name>A0A5C8CJ37_9SPIR</name>
<dbReference type="RefSeq" id="WP_147757911.1">
    <property type="nucleotide sequence ID" value="NZ_SAXT01000003.1"/>
</dbReference>
<accession>A0A5C8CJ37</accession>
<dbReference type="GO" id="GO:0070681">
    <property type="term" value="P:glutaminyl-tRNAGln biosynthesis via transamidation"/>
    <property type="evidence" value="ECO:0007669"/>
    <property type="project" value="TreeGrafter"/>
</dbReference>
<dbReference type="GO" id="GO:0016740">
    <property type="term" value="F:transferase activity"/>
    <property type="evidence" value="ECO:0007669"/>
    <property type="project" value="UniProtKB-KW"/>
</dbReference>
<dbReference type="InterPro" id="IPR036113">
    <property type="entry name" value="Asp/Glu-ADT_sf_sub_c"/>
</dbReference>
<reference evidence="3 4" key="1">
    <citation type="journal article" date="1992" name="Lakartidningen">
        <title>[Penicillin V and not amoxicillin is the first choice preparation in acute otitis].</title>
        <authorList>
            <person name="Kamme C."/>
            <person name="Lundgren K."/>
            <person name="Prellner K."/>
        </authorList>
    </citation>
    <scope>NUCLEOTIDE SEQUENCE [LARGE SCALE GENOMIC DNA]</scope>
    <source>
        <strain evidence="3 4">W1</strain>
    </source>
</reference>
<dbReference type="InterPro" id="IPR003837">
    <property type="entry name" value="GatC"/>
</dbReference>
<protein>
    <recommendedName>
        <fullName evidence="1">Glutamyl-tRNA(Gln) amidotransferase subunit C</fullName>
    </recommendedName>
</protein>
<dbReference type="SUPFAM" id="SSF141000">
    <property type="entry name" value="Glu-tRNAGln amidotransferase C subunit"/>
    <property type="match status" value="1"/>
</dbReference>
<evidence type="ECO:0000313" key="4">
    <source>
        <dbReference type="Proteomes" id="UP000325116"/>
    </source>
</evidence>
<dbReference type="AlphaFoldDB" id="A0A5C8CJ37"/>
<sequence length="109" mass="12799">MKTDREELEALLYQTRLRIEENQKEEMLSRLNKDLEFIEDLFEVNVENIPPLYHVIDLPEYLREDKEGETLDNQTIMNLCRSGEYGYIVVPAVTAALENSEHQAKKISK</sequence>
<comment type="caution">
    <text evidence="3">The sequence shown here is derived from an EMBL/GenBank/DDBJ whole genome shotgun (WGS) entry which is preliminary data.</text>
</comment>
<evidence type="ECO:0000313" key="3">
    <source>
        <dbReference type="EMBL" id="TXJ12663.1"/>
    </source>
</evidence>